<gene>
    <name evidence="1" type="ORF">OTI717_LOCUS39009</name>
</gene>
<feature type="non-terminal residue" evidence="1">
    <location>
        <position position="1"/>
    </location>
</feature>
<dbReference type="AlphaFoldDB" id="A0A820BSA7"/>
<protein>
    <submittedName>
        <fullName evidence="1">Uncharacterized protein</fullName>
    </submittedName>
</protein>
<accession>A0A820BSA7</accession>
<evidence type="ECO:0000313" key="2">
    <source>
        <dbReference type="Proteomes" id="UP000663823"/>
    </source>
</evidence>
<reference evidence="1" key="1">
    <citation type="submission" date="2021-02" db="EMBL/GenBank/DDBJ databases">
        <authorList>
            <person name="Nowell W R."/>
        </authorList>
    </citation>
    <scope>NUCLEOTIDE SEQUENCE</scope>
</reference>
<dbReference type="Proteomes" id="UP000663823">
    <property type="component" value="Unassembled WGS sequence"/>
</dbReference>
<proteinExistence type="predicted"/>
<organism evidence="1 2">
    <name type="scientific">Rotaria sordida</name>
    <dbReference type="NCBI Taxonomy" id="392033"/>
    <lineage>
        <taxon>Eukaryota</taxon>
        <taxon>Metazoa</taxon>
        <taxon>Spiralia</taxon>
        <taxon>Gnathifera</taxon>
        <taxon>Rotifera</taxon>
        <taxon>Eurotatoria</taxon>
        <taxon>Bdelloidea</taxon>
        <taxon>Philodinida</taxon>
        <taxon>Philodinidae</taxon>
        <taxon>Rotaria</taxon>
    </lineage>
</organism>
<name>A0A820BSA7_9BILA</name>
<comment type="caution">
    <text evidence="1">The sequence shown here is derived from an EMBL/GenBank/DDBJ whole genome shotgun (WGS) entry which is preliminary data.</text>
</comment>
<sequence length="45" mass="5277">MIITRFLMTIRLINLLEHHNQNNITCLIIDYLSLIKSLIQLLGLN</sequence>
<evidence type="ECO:0000313" key="1">
    <source>
        <dbReference type="EMBL" id="CAF4211660.1"/>
    </source>
</evidence>
<dbReference type="EMBL" id="CAJOAX010023316">
    <property type="protein sequence ID" value="CAF4211660.1"/>
    <property type="molecule type" value="Genomic_DNA"/>
</dbReference>